<dbReference type="InterPro" id="IPR012337">
    <property type="entry name" value="RNaseH-like_sf"/>
</dbReference>
<dbReference type="AlphaFoldDB" id="A0A0K8WLZ8"/>
<feature type="domain" description="Integrase catalytic" evidence="1">
    <location>
        <begin position="87"/>
        <end position="135"/>
    </location>
</feature>
<dbReference type="PANTHER" id="PTHR42648">
    <property type="entry name" value="TRANSPOSASE, PUTATIVE-RELATED"/>
    <property type="match status" value="1"/>
</dbReference>
<dbReference type="GO" id="GO:0003676">
    <property type="term" value="F:nucleic acid binding"/>
    <property type="evidence" value="ECO:0007669"/>
    <property type="project" value="InterPro"/>
</dbReference>
<gene>
    <name evidence="2" type="primary">POLX_67</name>
    <name evidence="2" type="ORF">c1_g1_i3</name>
</gene>
<dbReference type="SUPFAM" id="SSF53098">
    <property type="entry name" value="Ribonuclease H-like"/>
    <property type="match status" value="1"/>
</dbReference>
<reference evidence="2" key="1">
    <citation type="submission" date="2015-06" db="EMBL/GenBank/DDBJ databases">
        <authorList>
            <person name="Hoefler B.C."/>
            <person name="Straight P.D."/>
        </authorList>
    </citation>
    <scope>NUCLEOTIDE SEQUENCE</scope>
</reference>
<dbReference type="Gene3D" id="3.30.420.10">
    <property type="entry name" value="Ribonuclease H-like superfamily/Ribonuclease H"/>
    <property type="match status" value="1"/>
</dbReference>
<dbReference type="PROSITE" id="PS50994">
    <property type="entry name" value="INTEGRASE"/>
    <property type="match status" value="1"/>
</dbReference>
<dbReference type="InterPro" id="IPR039537">
    <property type="entry name" value="Retrotran_Ty1/copia-like"/>
</dbReference>
<dbReference type="GO" id="GO:0015074">
    <property type="term" value="P:DNA integration"/>
    <property type="evidence" value="ECO:0007669"/>
    <property type="project" value="InterPro"/>
</dbReference>
<accession>A0A0K8WLZ8</accession>
<dbReference type="PANTHER" id="PTHR42648:SF28">
    <property type="entry name" value="TRANSPOSON-ENCODED PROTEIN WITH RIBONUCLEASE H-LIKE AND RETROVIRUS ZINC FINGER-LIKE DOMAINS"/>
    <property type="match status" value="1"/>
</dbReference>
<dbReference type="EMBL" id="GDHF01000424">
    <property type="protein sequence ID" value="JAI51890.1"/>
    <property type="molecule type" value="Transcribed_RNA"/>
</dbReference>
<organism evidence="2">
    <name type="scientific">Bactrocera latifrons</name>
    <name type="common">Malaysian fruit fly</name>
    <name type="synonym">Chaetodacus latifrons</name>
    <dbReference type="NCBI Taxonomy" id="174628"/>
    <lineage>
        <taxon>Eukaryota</taxon>
        <taxon>Metazoa</taxon>
        <taxon>Ecdysozoa</taxon>
        <taxon>Arthropoda</taxon>
        <taxon>Hexapoda</taxon>
        <taxon>Insecta</taxon>
        <taxon>Pterygota</taxon>
        <taxon>Neoptera</taxon>
        <taxon>Endopterygota</taxon>
        <taxon>Diptera</taxon>
        <taxon>Brachycera</taxon>
        <taxon>Muscomorpha</taxon>
        <taxon>Tephritoidea</taxon>
        <taxon>Tephritidae</taxon>
        <taxon>Bactrocera</taxon>
        <taxon>Bactrocera</taxon>
    </lineage>
</organism>
<evidence type="ECO:0000259" key="1">
    <source>
        <dbReference type="PROSITE" id="PS50994"/>
    </source>
</evidence>
<proteinExistence type="predicted"/>
<evidence type="ECO:0000313" key="2">
    <source>
        <dbReference type="EMBL" id="JAI51890.1"/>
    </source>
</evidence>
<name>A0A0K8WLZ8_BACLA</name>
<sequence length="135" mass="15568">MKWHSRYGHINFASLLLLNEKQMVRGMKVRVPQEICCTVCMSSKCTQKPYSSTERRSAEMLGSKDEVFNKFKEYKKMAECQSGKKLEVLRSDNGTEFLNNSFDNFLKENGIIRQLTVPYTPQQNGLCRKVQSNAS</sequence>
<protein>
    <submittedName>
        <fullName evidence="2">Retrovirus-related Pol polyprotein from transposon TNT 1-94</fullName>
    </submittedName>
</protein>
<dbReference type="InterPro" id="IPR036397">
    <property type="entry name" value="RNaseH_sf"/>
</dbReference>
<dbReference type="InterPro" id="IPR001584">
    <property type="entry name" value="Integrase_cat-core"/>
</dbReference>